<dbReference type="PANTHER" id="PTHR43848:SF2">
    <property type="entry name" value="PUTRESCINE TRANSPORT SYSTEM PERMEASE PROTEIN POTI"/>
    <property type="match status" value="1"/>
</dbReference>
<feature type="domain" description="ABC transmembrane type-1" evidence="9">
    <location>
        <begin position="62"/>
        <end position="251"/>
    </location>
</feature>
<feature type="transmembrane region" description="Helical" evidence="8">
    <location>
        <begin position="230"/>
        <end position="251"/>
    </location>
</feature>
<dbReference type="CDD" id="cd06261">
    <property type="entry name" value="TM_PBP2"/>
    <property type="match status" value="1"/>
</dbReference>
<feature type="transmembrane region" description="Helical" evidence="8">
    <location>
        <begin position="188"/>
        <end position="210"/>
    </location>
</feature>
<keyword evidence="7 8" id="KW-0472">Membrane</keyword>
<proteinExistence type="inferred from homology"/>
<comment type="subcellular location">
    <subcellularLocation>
        <location evidence="1 8">Cell membrane</location>
        <topology evidence="1 8">Multi-pass membrane protein</topology>
    </subcellularLocation>
</comment>
<feature type="transmembrane region" description="Helical" evidence="8">
    <location>
        <begin position="7"/>
        <end position="29"/>
    </location>
</feature>
<dbReference type="RefSeq" id="WP_261494892.1">
    <property type="nucleotide sequence ID" value="NZ_JAOCQF010000001.1"/>
</dbReference>
<comment type="caution">
    <text evidence="10">The sequence shown here is derived from an EMBL/GenBank/DDBJ whole genome shotgun (WGS) entry which is preliminary data.</text>
</comment>
<evidence type="ECO:0000256" key="4">
    <source>
        <dbReference type="ARBA" id="ARBA00022475"/>
    </source>
</evidence>
<evidence type="ECO:0000256" key="8">
    <source>
        <dbReference type="RuleBase" id="RU363032"/>
    </source>
</evidence>
<dbReference type="PROSITE" id="PS50928">
    <property type="entry name" value="ABC_TM1"/>
    <property type="match status" value="1"/>
</dbReference>
<dbReference type="Pfam" id="PF00528">
    <property type="entry name" value="BPD_transp_1"/>
    <property type="match status" value="1"/>
</dbReference>
<evidence type="ECO:0000256" key="1">
    <source>
        <dbReference type="ARBA" id="ARBA00004651"/>
    </source>
</evidence>
<name>A0ABT2NKN3_9RHOB</name>
<keyword evidence="3 8" id="KW-0813">Transport</keyword>
<keyword evidence="11" id="KW-1185">Reference proteome</keyword>
<dbReference type="EMBL" id="JAOCQF010000001">
    <property type="protein sequence ID" value="MCT8329471.1"/>
    <property type="molecule type" value="Genomic_DNA"/>
</dbReference>
<sequence>MLRRPDFLWVYAVVFIAFLYGPVLLMPLFSVNDGNFATFPLKGFTLRHYSSMATNTSMLLALQNSLKIAVIVSLLSTALAIPAALAITRFRLPGAAPIVSFMMLPLVIPSIVMGVALLVIILKFLGIQLSLWTVAAGHILICLPYCMSVLMSRLEGFDPSLEEASRDLGCNAWQTFVRVTLPLAMPGVISSLLMGFIISFDEFVIAFFLTGTENTLPVYLYSQLRFPNRLPGTLALGSLILIVSAVLVVLAEIIRKRGVPSGNPGDL</sequence>
<dbReference type="SUPFAM" id="SSF161098">
    <property type="entry name" value="MetI-like"/>
    <property type="match status" value="1"/>
</dbReference>
<evidence type="ECO:0000259" key="9">
    <source>
        <dbReference type="PROSITE" id="PS50928"/>
    </source>
</evidence>
<evidence type="ECO:0000256" key="5">
    <source>
        <dbReference type="ARBA" id="ARBA00022692"/>
    </source>
</evidence>
<organism evidence="10 11">
    <name type="scientific">Albidovulum sediminis</name>
    <dbReference type="NCBI Taxonomy" id="3066345"/>
    <lineage>
        <taxon>Bacteria</taxon>
        <taxon>Pseudomonadati</taxon>
        <taxon>Pseudomonadota</taxon>
        <taxon>Alphaproteobacteria</taxon>
        <taxon>Rhodobacterales</taxon>
        <taxon>Paracoccaceae</taxon>
        <taxon>Albidovulum</taxon>
    </lineage>
</organism>
<evidence type="ECO:0000313" key="11">
    <source>
        <dbReference type="Proteomes" id="UP001205601"/>
    </source>
</evidence>
<evidence type="ECO:0000256" key="7">
    <source>
        <dbReference type="ARBA" id="ARBA00023136"/>
    </source>
</evidence>
<feature type="transmembrane region" description="Helical" evidence="8">
    <location>
        <begin position="131"/>
        <end position="151"/>
    </location>
</feature>
<dbReference type="Proteomes" id="UP001205601">
    <property type="component" value="Unassembled WGS sequence"/>
</dbReference>
<dbReference type="PANTHER" id="PTHR43848">
    <property type="entry name" value="PUTRESCINE TRANSPORT SYSTEM PERMEASE PROTEIN POTI"/>
    <property type="match status" value="1"/>
</dbReference>
<keyword evidence="4" id="KW-1003">Cell membrane</keyword>
<gene>
    <name evidence="10" type="ORF">N5I32_08110</name>
</gene>
<reference evidence="11" key="1">
    <citation type="submission" date="2023-07" db="EMBL/GenBank/DDBJ databases">
        <title>Defluviimonas sediminis sp. nov., isolated from mangrove sediment.</title>
        <authorList>
            <person name="Liu L."/>
            <person name="Li J."/>
            <person name="Huang Y."/>
            <person name="Pan J."/>
            <person name="Li M."/>
        </authorList>
    </citation>
    <scope>NUCLEOTIDE SEQUENCE [LARGE SCALE GENOMIC DNA]</scope>
    <source>
        <strain evidence="11">FT324</strain>
    </source>
</reference>
<dbReference type="InterPro" id="IPR035906">
    <property type="entry name" value="MetI-like_sf"/>
</dbReference>
<feature type="transmembrane region" description="Helical" evidence="8">
    <location>
        <begin position="68"/>
        <end position="87"/>
    </location>
</feature>
<accession>A0ABT2NKN3</accession>
<evidence type="ECO:0000256" key="3">
    <source>
        <dbReference type="ARBA" id="ARBA00022448"/>
    </source>
</evidence>
<dbReference type="InterPro" id="IPR000515">
    <property type="entry name" value="MetI-like"/>
</dbReference>
<dbReference type="Gene3D" id="1.10.3720.10">
    <property type="entry name" value="MetI-like"/>
    <property type="match status" value="1"/>
</dbReference>
<keyword evidence="6 8" id="KW-1133">Transmembrane helix</keyword>
<evidence type="ECO:0000313" key="10">
    <source>
        <dbReference type="EMBL" id="MCT8329471.1"/>
    </source>
</evidence>
<dbReference type="InterPro" id="IPR051789">
    <property type="entry name" value="Bact_Polyamine_Transport"/>
</dbReference>
<protein>
    <submittedName>
        <fullName evidence="10">ABC transporter permease</fullName>
    </submittedName>
</protein>
<evidence type="ECO:0000256" key="6">
    <source>
        <dbReference type="ARBA" id="ARBA00022989"/>
    </source>
</evidence>
<feature type="transmembrane region" description="Helical" evidence="8">
    <location>
        <begin position="99"/>
        <end position="125"/>
    </location>
</feature>
<keyword evidence="5 8" id="KW-0812">Transmembrane</keyword>
<comment type="similarity">
    <text evidence="2">Belongs to the binding-protein-dependent transport system permease family. CysTW subfamily.</text>
</comment>
<evidence type="ECO:0000256" key="2">
    <source>
        <dbReference type="ARBA" id="ARBA00007069"/>
    </source>
</evidence>